<protein>
    <submittedName>
        <fullName evidence="8">Glucan biosynthesis protein D</fullName>
    </submittedName>
</protein>
<dbReference type="InterPro" id="IPR014718">
    <property type="entry name" value="GH-type_carb-bd"/>
</dbReference>
<comment type="subcellular location">
    <subcellularLocation>
        <location evidence="1">Periplasm</location>
    </subcellularLocation>
</comment>
<evidence type="ECO:0000256" key="5">
    <source>
        <dbReference type="ARBA" id="ARBA00022764"/>
    </source>
</evidence>
<evidence type="ECO:0000259" key="7">
    <source>
        <dbReference type="Pfam" id="PF04349"/>
    </source>
</evidence>
<gene>
    <name evidence="8" type="ORF">DI565_15065</name>
</gene>
<dbReference type="InterPro" id="IPR007444">
    <property type="entry name" value="Glucan_biosyn_MdoG_C"/>
</dbReference>
<comment type="similarity">
    <text evidence="3">Belongs to the OpgD/OpgG family.</text>
</comment>
<feature type="region of interest" description="Disordered" evidence="6">
    <location>
        <begin position="544"/>
        <end position="564"/>
    </location>
</feature>
<evidence type="ECO:0000256" key="6">
    <source>
        <dbReference type="SAM" id="MobiDB-lite"/>
    </source>
</evidence>
<dbReference type="InterPro" id="IPR014756">
    <property type="entry name" value="Ig_E-set"/>
</dbReference>
<evidence type="ECO:0000256" key="3">
    <source>
        <dbReference type="ARBA" id="ARBA00009284"/>
    </source>
</evidence>
<keyword evidence="4" id="KW-0732">Signal</keyword>
<dbReference type="PIRSF" id="PIRSF006281">
    <property type="entry name" value="MdoG"/>
    <property type="match status" value="1"/>
</dbReference>
<evidence type="ECO:0000256" key="2">
    <source>
        <dbReference type="ARBA" id="ARBA00005001"/>
    </source>
</evidence>
<dbReference type="Gene3D" id="2.70.98.10">
    <property type="match status" value="1"/>
</dbReference>
<keyword evidence="5" id="KW-0574">Periplasm</keyword>
<evidence type="ECO:0000256" key="1">
    <source>
        <dbReference type="ARBA" id="ARBA00004418"/>
    </source>
</evidence>
<dbReference type="GO" id="GO:0003824">
    <property type="term" value="F:catalytic activity"/>
    <property type="evidence" value="ECO:0007669"/>
    <property type="project" value="InterPro"/>
</dbReference>
<dbReference type="PANTHER" id="PTHR30504:SF3">
    <property type="entry name" value="GLUCANS BIOSYNTHESIS PROTEIN D"/>
    <property type="match status" value="1"/>
</dbReference>
<dbReference type="PANTHER" id="PTHR30504">
    <property type="entry name" value="GLUCANS BIOSYNTHESIS PROTEIN"/>
    <property type="match status" value="1"/>
</dbReference>
<evidence type="ECO:0000313" key="9">
    <source>
        <dbReference type="Proteomes" id="UP000249577"/>
    </source>
</evidence>
<dbReference type="AlphaFoldDB" id="A0A2W5KC36"/>
<accession>A0A2W5KC36</accession>
<dbReference type="InterPro" id="IPR006311">
    <property type="entry name" value="TAT_signal"/>
</dbReference>
<dbReference type="SUPFAM" id="SSF81296">
    <property type="entry name" value="E set domains"/>
    <property type="match status" value="1"/>
</dbReference>
<evidence type="ECO:0000256" key="4">
    <source>
        <dbReference type="ARBA" id="ARBA00022729"/>
    </source>
</evidence>
<dbReference type="Proteomes" id="UP000249577">
    <property type="component" value="Unassembled WGS sequence"/>
</dbReference>
<dbReference type="GO" id="GO:0051274">
    <property type="term" value="P:beta-glucan biosynthetic process"/>
    <property type="evidence" value="ECO:0007669"/>
    <property type="project" value="TreeGrafter"/>
</dbReference>
<evidence type="ECO:0000313" key="8">
    <source>
        <dbReference type="EMBL" id="PZQ12988.1"/>
    </source>
</evidence>
<dbReference type="GO" id="GO:0030246">
    <property type="term" value="F:carbohydrate binding"/>
    <property type="evidence" value="ECO:0007669"/>
    <property type="project" value="InterPro"/>
</dbReference>
<comment type="pathway">
    <text evidence="2">Glycan metabolism; osmoregulated periplasmic glucan (OPG) biosynthesis.</text>
</comment>
<dbReference type="SUPFAM" id="SSF74650">
    <property type="entry name" value="Galactose mutarotase-like"/>
    <property type="match status" value="1"/>
</dbReference>
<comment type="caution">
    <text evidence="8">The sequence shown here is derived from an EMBL/GenBank/DDBJ whole genome shotgun (WGS) entry which is preliminary data.</text>
</comment>
<feature type="compositionally biased region" description="Pro residues" evidence="6">
    <location>
        <begin position="545"/>
        <end position="558"/>
    </location>
</feature>
<dbReference type="InterPro" id="IPR014438">
    <property type="entry name" value="Glucan_biosyn_MdoG/MdoD"/>
</dbReference>
<organism evidence="8 9">
    <name type="scientific">Ancylobacter novellus</name>
    <name type="common">Thiobacillus novellus</name>
    <dbReference type="NCBI Taxonomy" id="921"/>
    <lineage>
        <taxon>Bacteria</taxon>
        <taxon>Pseudomonadati</taxon>
        <taxon>Pseudomonadota</taxon>
        <taxon>Alphaproteobacteria</taxon>
        <taxon>Hyphomicrobiales</taxon>
        <taxon>Xanthobacteraceae</taxon>
        <taxon>Ancylobacter</taxon>
    </lineage>
</organism>
<dbReference type="PROSITE" id="PS51318">
    <property type="entry name" value="TAT"/>
    <property type="match status" value="1"/>
</dbReference>
<name>A0A2W5KC36_ANCNO</name>
<dbReference type="GO" id="GO:0030288">
    <property type="term" value="C:outer membrane-bounded periplasmic space"/>
    <property type="evidence" value="ECO:0007669"/>
    <property type="project" value="TreeGrafter"/>
</dbReference>
<dbReference type="InterPro" id="IPR011013">
    <property type="entry name" value="Gal_mutarotase_sf_dom"/>
</dbReference>
<reference evidence="8 9" key="1">
    <citation type="submission" date="2017-08" db="EMBL/GenBank/DDBJ databases">
        <title>Infants hospitalized years apart are colonized by the same room-sourced microbial strains.</title>
        <authorList>
            <person name="Brooks B."/>
            <person name="Olm M.R."/>
            <person name="Firek B.A."/>
            <person name="Baker R."/>
            <person name="Thomas B.C."/>
            <person name="Morowitz M.J."/>
            <person name="Banfield J.F."/>
        </authorList>
    </citation>
    <scope>NUCLEOTIDE SEQUENCE [LARGE SCALE GENOMIC DNA]</scope>
    <source>
        <strain evidence="8">S2_005_003_R2_43</strain>
    </source>
</reference>
<dbReference type="UniPathway" id="UPA00637"/>
<proteinExistence type="inferred from homology"/>
<feature type="domain" description="Glucan biosynthesis periplasmic MdoG C-terminal" evidence="7">
    <location>
        <begin position="57"/>
        <end position="542"/>
    </location>
</feature>
<dbReference type="Gene3D" id="2.60.40.10">
    <property type="entry name" value="Immunoglobulins"/>
    <property type="match status" value="1"/>
</dbReference>
<dbReference type="InterPro" id="IPR013783">
    <property type="entry name" value="Ig-like_fold"/>
</dbReference>
<dbReference type="Pfam" id="PF04349">
    <property type="entry name" value="MdoG"/>
    <property type="match status" value="1"/>
</dbReference>
<dbReference type="EMBL" id="QFPN01000008">
    <property type="protein sequence ID" value="PZQ12988.1"/>
    <property type="molecule type" value="Genomic_DNA"/>
</dbReference>
<sequence>MTSKTAVDHRSVATLDRRALVRLGLAAQAAVALGGASFARADGAAKDDLTFGPPSPFSYDLLKKFAKDLAAKPYVAPARPDPDIVSRIDYDAHGKLKYRPDHALYGRAPGAYPITFMHVGQFFPKTVRMHAVEDGQAREILYDQSLFDMPADSVARKLADQPSAFAGFWIREAKDQVTDKGDWKAREPWATFLGASYFRAIGEEGQVGMSARGVALFPQPGAAEEFPDFVGFWFEPAAKDGDPVTVHALLDGPSLAGAYRFLIRRTGGTLMDIEAEITLRKPVDRVGLAALTSMYWFSETAKASLIDWRPEVHDSDGLAMWTGSGERIWRPLNNPPRIMTSTFADENPRGFGLLQRDRVFDHYQDGVKYEDRPSTWVEPVGQWGKGAVQLVELPTDDEIHDNVVAYWIPEKPYQPGETASLAYRLYWQDQEPHPGSLAICVATRLGRGGQPGLPRPAGVRKFMVEFIGGTLKDIAYGQKVEPVLSASRGSFSYVFAEAVPSDIPGHWRAQFDLTAQGADPIELRCYLKTGDTVLSETWLYQYHPPAEPAPPAPPPAPQTPKDAR</sequence>